<gene>
    <name evidence="2" type="ordered locus">VIT_05s0165g00250</name>
</gene>
<evidence type="ECO:0008006" key="4">
    <source>
        <dbReference type="Google" id="ProtNLM"/>
    </source>
</evidence>
<dbReference type="EMBL" id="FN595997">
    <property type="protein sequence ID" value="CBI31373.3"/>
    <property type="molecule type" value="Genomic_DNA"/>
</dbReference>
<sequence>MGPTPSHTKEPNRLIHVWSWSNALYLFHFSKSLSKVPFNLMSMITLTHTYINLLNSFLISFSFSFLFFSFFCPFRVDIDGVVKNVFQFECLF</sequence>
<dbReference type="AlphaFoldDB" id="D7TLK0"/>
<dbReference type="Proteomes" id="UP000009183">
    <property type="component" value="Chromosome 5"/>
</dbReference>
<keyword evidence="3" id="KW-1185">Reference proteome</keyword>
<proteinExistence type="predicted"/>
<dbReference type="InParanoid" id="D7TLK0"/>
<evidence type="ECO:0000313" key="3">
    <source>
        <dbReference type="Proteomes" id="UP000009183"/>
    </source>
</evidence>
<name>D7TLK0_VITVI</name>
<accession>D7TLK0</accession>
<keyword evidence="1" id="KW-0812">Transmembrane</keyword>
<evidence type="ECO:0000313" key="2">
    <source>
        <dbReference type="EMBL" id="CBI31373.3"/>
    </source>
</evidence>
<evidence type="ECO:0000256" key="1">
    <source>
        <dbReference type="SAM" id="Phobius"/>
    </source>
</evidence>
<keyword evidence="1" id="KW-1133">Transmembrane helix</keyword>
<reference evidence="3" key="1">
    <citation type="journal article" date="2007" name="Nature">
        <title>The grapevine genome sequence suggests ancestral hexaploidization in major angiosperm phyla.</title>
        <authorList>
            <consortium name="The French-Italian Public Consortium for Grapevine Genome Characterization."/>
            <person name="Jaillon O."/>
            <person name="Aury J.-M."/>
            <person name="Noel B."/>
            <person name="Policriti A."/>
            <person name="Clepet C."/>
            <person name="Casagrande A."/>
            <person name="Choisne N."/>
            <person name="Aubourg S."/>
            <person name="Vitulo N."/>
            <person name="Jubin C."/>
            <person name="Vezzi A."/>
            <person name="Legeai F."/>
            <person name="Hugueney P."/>
            <person name="Dasilva C."/>
            <person name="Horner D."/>
            <person name="Mica E."/>
            <person name="Jublot D."/>
            <person name="Poulain J."/>
            <person name="Bruyere C."/>
            <person name="Billault A."/>
            <person name="Segurens B."/>
            <person name="Gouyvenoux M."/>
            <person name="Ugarte E."/>
            <person name="Cattonaro F."/>
            <person name="Anthouard V."/>
            <person name="Vico V."/>
            <person name="Del Fabbro C."/>
            <person name="Alaux M."/>
            <person name="Di Gaspero G."/>
            <person name="Dumas V."/>
            <person name="Felice N."/>
            <person name="Paillard S."/>
            <person name="Juman I."/>
            <person name="Moroldo M."/>
            <person name="Scalabrin S."/>
            <person name="Canaguier A."/>
            <person name="Le Clainche I."/>
            <person name="Malacrida G."/>
            <person name="Durand E."/>
            <person name="Pesole G."/>
            <person name="Laucou V."/>
            <person name="Chatelet P."/>
            <person name="Merdinoglu D."/>
            <person name="Delledonne M."/>
            <person name="Pezzotti M."/>
            <person name="Lecharny A."/>
            <person name="Scarpelli C."/>
            <person name="Artiguenave F."/>
            <person name="Pe M.E."/>
            <person name="Valle G."/>
            <person name="Morgante M."/>
            <person name="Caboche M."/>
            <person name="Adam-Blondon A.-F."/>
            <person name="Weissenbach J."/>
            <person name="Quetier F."/>
            <person name="Wincker P."/>
        </authorList>
    </citation>
    <scope>NUCLEOTIDE SEQUENCE [LARGE SCALE GENOMIC DNA]</scope>
    <source>
        <strain evidence="3">cv. Pinot noir / PN40024</strain>
    </source>
</reference>
<dbReference type="PaxDb" id="29760-VIT_05s0165g00250.t01"/>
<organism evidence="2 3">
    <name type="scientific">Vitis vinifera</name>
    <name type="common">Grape</name>
    <dbReference type="NCBI Taxonomy" id="29760"/>
    <lineage>
        <taxon>Eukaryota</taxon>
        <taxon>Viridiplantae</taxon>
        <taxon>Streptophyta</taxon>
        <taxon>Embryophyta</taxon>
        <taxon>Tracheophyta</taxon>
        <taxon>Spermatophyta</taxon>
        <taxon>Magnoliopsida</taxon>
        <taxon>eudicotyledons</taxon>
        <taxon>Gunneridae</taxon>
        <taxon>Pentapetalae</taxon>
        <taxon>rosids</taxon>
        <taxon>Vitales</taxon>
        <taxon>Vitaceae</taxon>
        <taxon>Viteae</taxon>
        <taxon>Vitis</taxon>
    </lineage>
</organism>
<protein>
    <recommendedName>
        <fullName evidence="4">Transmembrane protein</fullName>
    </recommendedName>
</protein>
<feature type="transmembrane region" description="Helical" evidence="1">
    <location>
        <begin position="50"/>
        <end position="74"/>
    </location>
</feature>
<keyword evidence="1" id="KW-0472">Membrane</keyword>
<dbReference type="HOGENOM" id="CLU_2417689_0_0_1"/>